<dbReference type="GO" id="GO:0005634">
    <property type="term" value="C:nucleus"/>
    <property type="evidence" value="ECO:0007669"/>
    <property type="project" value="UniProtKB-SubCell"/>
</dbReference>
<keyword evidence="5" id="KW-0539">Nucleus</keyword>
<dbReference type="Proteomes" id="UP001367508">
    <property type="component" value="Unassembled WGS sequence"/>
</dbReference>
<dbReference type="AlphaFoldDB" id="A0AAN9L2Z2"/>
<evidence type="ECO:0000259" key="7">
    <source>
        <dbReference type="PROSITE" id="PS51369"/>
    </source>
</evidence>
<sequence>MMMMTSSREGYEAKKEGVDSNINNSIDKFSKASSSSRQWSGFRNPRIVRVSRSFGGKDRHSKVCTIRGLRDRRIRLSVPTAIQLYDLQDKLGLSQPSKVIDWLLEATKFDIDKLPPLQFPQGFSQFHHPQTLLPFHDDAGGIARSRYNWDSHNIDSISRLRGKEAEKGKWIKINEPENQDGFNSLQVSTQKLFPMGTTHSPLPNANLLNNANMSYNSYLSEPSALSLSQFGSHGLFPSQVDPNPSSGNGVGVQFLPSSATPSLFTTYAPFMNISVDNDPRQFNHIQLLNSASQVLPHHPLIHSFNSPVRPLPAPLFSSKLLDTDSSNNNNNNRTQHHKGSTFS</sequence>
<evidence type="ECO:0000313" key="9">
    <source>
        <dbReference type="Proteomes" id="UP001367508"/>
    </source>
</evidence>
<keyword evidence="4" id="KW-0804">Transcription</keyword>
<evidence type="ECO:0000256" key="3">
    <source>
        <dbReference type="ARBA" id="ARBA00023125"/>
    </source>
</evidence>
<comment type="caution">
    <text evidence="8">The sequence shown here is derived from an EMBL/GenBank/DDBJ whole genome shotgun (WGS) entry which is preliminary data.</text>
</comment>
<dbReference type="Pfam" id="PF03634">
    <property type="entry name" value="TCP"/>
    <property type="match status" value="1"/>
</dbReference>
<proteinExistence type="predicted"/>
<evidence type="ECO:0000313" key="8">
    <source>
        <dbReference type="EMBL" id="KAK7328437.1"/>
    </source>
</evidence>
<keyword evidence="3" id="KW-0238">DNA-binding</keyword>
<dbReference type="GO" id="GO:0043565">
    <property type="term" value="F:sequence-specific DNA binding"/>
    <property type="evidence" value="ECO:0007669"/>
    <property type="project" value="TreeGrafter"/>
</dbReference>
<reference evidence="8 9" key="1">
    <citation type="submission" date="2024-01" db="EMBL/GenBank/DDBJ databases">
        <title>The genomes of 5 underutilized Papilionoideae crops provide insights into root nodulation and disease resistanc.</title>
        <authorList>
            <person name="Jiang F."/>
        </authorList>
    </citation>
    <scope>NUCLEOTIDE SEQUENCE [LARGE SCALE GENOMIC DNA]</scope>
    <source>
        <strain evidence="8">LVBAO_FW01</strain>
        <tissue evidence="8">Leaves</tissue>
    </source>
</reference>
<evidence type="ECO:0000256" key="6">
    <source>
        <dbReference type="SAM" id="MobiDB-lite"/>
    </source>
</evidence>
<keyword evidence="2" id="KW-0805">Transcription regulation</keyword>
<evidence type="ECO:0000256" key="5">
    <source>
        <dbReference type="ARBA" id="ARBA00023242"/>
    </source>
</evidence>
<dbReference type="PANTHER" id="PTHR31072:SF275">
    <property type="entry name" value="TRANSCRIPTION FACTOR TCP FAMILY-RELATED"/>
    <property type="match status" value="1"/>
</dbReference>
<dbReference type="EMBL" id="JAYMYQ010000005">
    <property type="protein sequence ID" value="KAK7328437.1"/>
    <property type="molecule type" value="Genomic_DNA"/>
</dbReference>
<dbReference type="GO" id="GO:0003700">
    <property type="term" value="F:DNA-binding transcription factor activity"/>
    <property type="evidence" value="ECO:0007669"/>
    <property type="project" value="InterPro"/>
</dbReference>
<accession>A0AAN9L2Z2</accession>
<dbReference type="InterPro" id="IPR017887">
    <property type="entry name" value="TF_TCP_subgr"/>
</dbReference>
<dbReference type="PANTHER" id="PTHR31072">
    <property type="entry name" value="TRANSCRIPTION FACTOR TCP4-RELATED"/>
    <property type="match status" value="1"/>
</dbReference>
<gene>
    <name evidence="8" type="ORF">VNO77_22543</name>
</gene>
<organism evidence="8 9">
    <name type="scientific">Canavalia gladiata</name>
    <name type="common">Sword bean</name>
    <name type="synonym">Dolichos gladiatus</name>
    <dbReference type="NCBI Taxonomy" id="3824"/>
    <lineage>
        <taxon>Eukaryota</taxon>
        <taxon>Viridiplantae</taxon>
        <taxon>Streptophyta</taxon>
        <taxon>Embryophyta</taxon>
        <taxon>Tracheophyta</taxon>
        <taxon>Spermatophyta</taxon>
        <taxon>Magnoliopsida</taxon>
        <taxon>eudicotyledons</taxon>
        <taxon>Gunneridae</taxon>
        <taxon>Pentapetalae</taxon>
        <taxon>rosids</taxon>
        <taxon>fabids</taxon>
        <taxon>Fabales</taxon>
        <taxon>Fabaceae</taxon>
        <taxon>Papilionoideae</taxon>
        <taxon>50 kb inversion clade</taxon>
        <taxon>NPAAA clade</taxon>
        <taxon>indigoferoid/millettioid clade</taxon>
        <taxon>Phaseoleae</taxon>
        <taxon>Canavalia</taxon>
    </lineage>
</organism>
<evidence type="ECO:0000256" key="1">
    <source>
        <dbReference type="ARBA" id="ARBA00004123"/>
    </source>
</evidence>
<feature type="region of interest" description="Disordered" evidence="6">
    <location>
        <begin position="319"/>
        <end position="343"/>
    </location>
</feature>
<comment type="subcellular location">
    <subcellularLocation>
        <location evidence="1">Nucleus</location>
    </subcellularLocation>
</comment>
<dbReference type="PROSITE" id="PS51369">
    <property type="entry name" value="TCP"/>
    <property type="match status" value="1"/>
</dbReference>
<dbReference type="InterPro" id="IPR005333">
    <property type="entry name" value="Transcription_factor_TCP"/>
</dbReference>
<protein>
    <recommendedName>
        <fullName evidence="7">TCP domain-containing protein</fullName>
    </recommendedName>
</protein>
<keyword evidence="9" id="KW-1185">Reference proteome</keyword>
<evidence type="ECO:0000256" key="2">
    <source>
        <dbReference type="ARBA" id="ARBA00023015"/>
    </source>
</evidence>
<name>A0AAN9L2Z2_CANGL</name>
<feature type="compositionally biased region" description="Basic residues" evidence="6">
    <location>
        <begin position="334"/>
        <end position="343"/>
    </location>
</feature>
<feature type="domain" description="TCP" evidence="7">
    <location>
        <begin position="56"/>
        <end position="114"/>
    </location>
</feature>
<evidence type="ECO:0000256" key="4">
    <source>
        <dbReference type="ARBA" id="ARBA00023163"/>
    </source>
</evidence>